<dbReference type="InterPro" id="IPR019606">
    <property type="entry name" value="GerMN"/>
</dbReference>
<reference evidence="9 10" key="1">
    <citation type="submission" date="2023-04" db="EMBL/GenBank/DDBJ databases">
        <title>Streptomyces chengmaiensis sp. nov. isolated from the stem of mangrove plant in Hainan.</title>
        <authorList>
            <person name="Huang X."/>
            <person name="Zhou S."/>
            <person name="Chu X."/>
            <person name="Xie Y."/>
            <person name="Lin Y."/>
        </authorList>
    </citation>
    <scope>NUCLEOTIDE SEQUENCE [LARGE SCALE GENOMIC DNA]</scope>
    <source>
        <strain evidence="9 10">HNM0663</strain>
    </source>
</reference>
<dbReference type="HAMAP" id="MF_01373">
    <property type="entry name" value="LpqB_lipoprot"/>
    <property type="match status" value="1"/>
</dbReference>
<dbReference type="EMBL" id="JARWBG010000052">
    <property type="protein sequence ID" value="MDH2392954.1"/>
    <property type="molecule type" value="Genomic_DNA"/>
</dbReference>
<proteinExistence type="inferred from homology"/>
<keyword evidence="4 6" id="KW-0564">Palmitate</keyword>
<dbReference type="SUPFAM" id="SSF82171">
    <property type="entry name" value="DPP6 N-terminal domain-like"/>
    <property type="match status" value="1"/>
</dbReference>
<dbReference type="Pfam" id="PF10647">
    <property type="entry name" value="Gmad1"/>
    <property type="match status" value="1"/>
</dbReference>
<evidence type="ECO:0000256" key="5">
    <source>
        <dbReference type="ARBA" id="ARBA00023288"/>
    </source>
</evidence>
<feature type="domain" description="GerMN" evidence="8">
    <location>
        <begin position="223"/>
        <end position="319"/>
    </location>
</feature>
<sequence>MAADPRQFGRRGVRRALVLLAGAGVLISGCASMPDSGDIHPVKAQGGDSQVRVYAVPPRKGAQPEEIVTGFLEAMTSDDADFATARKYLTAKASKQWRPGDGTTVLAAAPDVGQPASGSRGEPGMGYPLRGRQIAAVDAQQAYQPMAPRDYRSSLHLSLQTTPEGKEWRIDALPAGLVLGASDFQRNFVSINNYYFASGRDVVVADPIYIRRKQDPVTGMDATAQAVKSLLDGPTNWLRPVVESPFPTGTALKDGVTSLTFDDRNTLRVPLNEKASHVGRPQCVKMAAQILFTVRDVTSTRVEQVELERSDGSQLCVLGRGQAEEFAADQLSGRPDNQYFVDEKGRLAVLSGAAKEITEPELVTGPLGDGRLPVSAVAVARDEHNAAAVSKDSRRLFVSSIVSDGEPGAPVLESRGQNEHDRLSAPSWDGRGDLWVADRNPADPALLRLPGGTGEPQKVKIVPGLDGGRIEALKVSADGVRIALLLKKGDTTTLNIGRVERSGPKNDPVVSVAELRPAAPQMETVTAVSWAGPSRLVVVGKEAGGVQQVRYLRTDGSSPPDSLPGLNGVKSVAASDDPERPLVAYSEDDGIVRRPAGGNWQTMVEKEHGSSPVYPG</sequence>
<keyword evidence="10" id="KW-1185">Reference proteome</keyword>
<gene>
    <name evidence="6" type="primary">lpqB</name>
    <name evidence="9" type="ORF">QCN29_30075</name>
</gene>
<evidence type="ECO:0000256" key="3">
    <source>
        <dbReference type="ARBA" id="ARBA00023136"/>
    </source>
</evidence>
<comment type="subcellular location">
    <subcellularLocation>
        <location evidence="6">Cell membrane</location>
        <topology evidence="6">Lipid-anchor</topology>
    </subcellularLocation>
</comment>
<feature type="region of interest" description="Disordered" evidence="7">
    <location>
        <begin position="407"/>
        <end position="427"/>
    </location>
</feature>
<comment type="similarity">
    <text evidence="6">Belongs to the LpqB lipoprotein family.</text>
</comment>
<dbReference type="InterPro" id="IPR059026">
    <property type="entry name" value="LpqB_N"/>
</dbReference>
<dbReference type="SMART" id="SM00909">
    <property type="entry name" value="Germane"/>
    <property type="match status" value="1"/>
</dbReference>
<dbReference type="Proteomes" id="UP001223144">
    <property type="component" value="Unassembled WGS sequence"/>
</dbReference>
<evidence type="ECO:0000256" key="7">
    <source>
        <dbReference type="SAM" id="MobiDB-lite"/>
    </source>
</evidence>
<evidence type="ECO:0000313" key="10">
    <source>
        <dbReference type="Proteomes" id="UP001223144"/>
    </source>
</evidence>
<dbReference type="RefSeq" id="WP_279932134.1">
    <property type="nucleotide sequence ID" value="NZ_JARWBG010000052.1"/>
</dbReference>
<dbReference type="Pfam" id="PF10646">
    <property type="entry name" value="Germane"/>
    <property type="match status" value="1"/>
</dbReference>
<keyword evidence="1 6" id="KW-1003">Cell membrane</keyword>
<comment type="caution">
    <text evidence="9">The sequence shown here is derived from an EMBL/GenBank/DDBJ whole genome shotgun (WGS) entry which is preliminary data.</text>
</comment>
<evidence type="ECO:0000256" key="4">
    <source>
        <dbReference type="ARBA" id="ARBA00023139"/>
    </source>
</evidence>
<accession>A0ABT6HW62</accession>
<keyword evidence="2 6" id="KW-0732">Signal</keyword>
<name>A0ABT6HW62_9ACTN</name>
<evidence type="ECO:0000259" key="8">
    <source>
        <dbReference type="SMART" id="SM00909"/>
    </source>
</evidence>
<dbReference type="InterPro" id="IPR018910">
    <property type="entry name" value="LpqB_C"/>
</dbReference>
<keyword evidence="3 6" id="KW-0472">Membrane</keyword>
<evidence type="ECO:0000256" key="2">
    <source>
        <dbReference type="ARBA" id="ARBA00022729"/>
    </source>
</evidence>
<dbReference type="PROSITE" id="PS51257">
    <property type="entry name" value="PROKAR_LIPOPROTEIN"/>
    <property type="match status" value="1"/>
</dbReference>
<evidence type="ECO:0000313" key="9">
    <source>
        <dbReference type="EMBL" id="MDH2392954.1"/>
    </source>
</evidence>
<protein>
    <recommendedName>
        <fullName evidence="6">Lipoprotein LpqB</fullName>
    </recommendedName>
</protein>
<evidence type="ECO:0000256" key="6">
    <source>
        <dbReference type="HAMAP-Rule" id="MF_01373"/>
    </source>
</evidence>
<dbReference type="InterPro" id="IPR023959">
    <property type="entry name" value="LpqB"/>
</dbReference>
<evidence type="ECO:0000256" key="1">
    <source>
        <dbReference type="ARBA" id="ARBA00022475"/>
    </source>
</evidence>
<keyword evidence="5 6" id="KW-0449">Lipoprotein</keyword>
<feature type="region of interest" description="Disordered" evidence="7">
    <location>
        <begin position="553"/>
        <end position="616"/>
    </location>
</feature>
<organism evidence="9 10">
    <name type="scientific">Streptomyces chengmaiensis</name>
    <dbReference type="NCBI Taxonomy" id="3040919"/>
    <lineage>
        <taxon>Bacteria</taxon>
        <taxon>Bacillati</taxon>
        <taxon>Actinomycetota</taxon>
        <taxon>Actinomycetes</taxon>
        <taxon>Kitasatosporales</taxon>
        <taxon>Streptomycetaceae</taxon>
        <taxon>Streptomyces</taxon>
    </lineage>
</organism>
<dbReference type="Pfam" id="PF25976">
    <property type="entry name" value="LpqB_N"/>
    <property type="match status" value="1"/>
</dbReference>